<reference evidence="2" key="1">
    <citation type="submission" date="2022-11" db="EMBL/GenBank/DDBJ databases">
        <authorList>
            <person name="Petersen C."/>
        </authorList>
    </citation>
    <scope>NUCLEOTIDE SEQUENCE</scope>
    <source>
        <strain evidence="2">IBT 19713</strain>
    </source>
</reference>
<reference evidence="2" key="2">
    <citation type="journal article" date="2023" name="IMA Fungus">
        <title>Comparative genomic study of the Penicillium genus elucidates a diverse pangenome and 15 lateral gene transfer events.</title>
        <authorList>
            <person name="Petersen C."/>
            <person name="Sorensen T."/>
            <person name="Nielsen M.R."/>
            <person name="Sondergaard T.E."/>
            <person name="Sorensen J.L."/>
            <person name="Fitzpatrick D.A."/>
            <person name="Frisvad J.C."/>
            <person name="Nielsen K.L."/>
        </authorList>
    </citation>
    <scope>NUCLEOTIDE SEQUENCE</scope>
    <source>
        <strain evidence="2">IBT 19713</strain>
    </source>
</reference>
<dbReference type="GO" id="GO:0009361">
    <property type="term" value="C:succinate-CoA ligase complex (ADP-forming)"/>
    <property type="evidence" value="ECO:0007669"/>
    <property type="project" value="TreeGrafter"/>
</dbReference>
<dbReference type="Gene3D" id="3.40.50.720">
    <property type="entry name" value="NAD(P)-binding Rossmann-like Domain"/>
    <property type="match status" value="1"/>
</dbReference>
<dbReference type="Pfam" id="PF02629">
    <property type="entry name" value="CoA_binding"/>
    <property type="match status" value="1"/>
</dbReference>
<dbReference type="OrthoDB" id="1664372at2759"/>
<comment type="caution">
    <text evidence="2">The sequence shown here is derived from an EMBL/GenBank/DDBJ whole genome shotgun (WGS) entry which is preliminary data.</text>
</comment>
<dbReference type="EMBL" id="JAPQKS010000003">
    <property type="protein sequence ID" value="KAJ5238794.1"/>
    <property type="molecule type" value="Genomic_DNA"/>
</dbReference>
<accession>A0A9W9TTC1</accession>
<evidence type="ECO:0000259" key="1">
    <source>
        <dbReference type="SMART" id="SM00881"/>
    </source>
</evidence>
<evidence type="ECO:0000313" key="3">
    <source>
        <dbReference type="Proteomes" id="UP001150941"/>
    </source>
</evidence>
<gene>
    <name evidence="2" type="ORF">N7468_003413</name>
</gene>
<sequence length="110" mass="11937">MQAFRRNTLSAVRNVASQQRRGYAQPSAAYASTVNNLRINKDTRVLFQGFTGKQGTAGTNVVGGTNPKKAGQTHLDRPVFASVAEAVKETQATASAIFVPYDLDKLETHR</sequence>
<dbReference type="PANTHER" id="PTHR11117">
    <property type="entry name" value="SUCCINYL-COA LIGASE SUBUNIT ALPHA"/>
    <property type="match status" value="1"/>
</dbReference>
<keyword evidence="3" id="KW-1185">Reference proteome</keyword>
<evidence type="ECO:0000313" key="2">
    <source>
        <dbReference type="EMBL" id="KAJ5238794.1"/>
    </source>
</evidence>
<keyword evidence="2" id="KW-0436">Ligase</keyword>
<dbReference type="RefSeq" id="XP_058331713.1">
    <property type="nucleotide sequence ID" value="XM_058472710.1"/>
</dbReference>
<dbReference type="Proteomes" id="UP001150941">
    <property type="component" value="Unassembled WGS sequence"/>
</dbReference>
<dbReference type="GO" id="GO:0006099">
    <property type="term" value="P:tricarboxylic acid cycle"/>
    <property type="evidence" value="ECO:0007669"/>
    <property type="project" value="TreeGrafter"/>
</dbReference>
<dbReference type="InterPro" id="IPR003781">
    <property type="entry name" value="CoA-bd"/>
</dbReference>
<dbReference type="GO" id="GO:0004775">
    <property type="term" value="F:succinate-CoA ligase (ADP-forming) activity"/>
    <property type="evidence" value="ECO:0007669"/>
    <property type="project" value="TreeGrafter"/>
</dbReference>
<feature type="domain" description="CoA-binding" evidence="1">
    <location>
        <begin position="38"/>
        <end position="109"/>
    </location>
</feature>
<dbReference type="InterPro" id="IPR036291">
    <property type="entry name" value="NAD(P)-bd_dom_sf"/>
</dbReference>
<protein>
    <submittedName>
        <fullName evidence="2">Succinate--CoA ligase</fullName>
    </submittedName>
</protein>
<dbReference type="SUPFAM" id="SSF51735">
    <property type="entry name" value="NAD(P)-binding Rossmann-fold domains"/>
    <property type="match status" value="1"/>
</dbReference>
<dbReference type="PANTHER" id="PTHR11117:SF2">
    <property type="entry name" value="SUCCINATE--COA LIGASE [ADP_GDP-FORMING] SUBUNIT ALPHA, MITOCHONDRIAL"/>
    <property type="match status" value="1"/>
</dbReference>
<dbReference type="GeneID" id="83200013"/>
<proteinExistence type="predicted"/>
<dbReference type="GO" id="GO:0004776">
    <property type="term" value="F:succinate-CoA ligase (GDP-forming) activity"/>
    <property type="evidence" value="ECO:0007669"/>
    <property type="project" value="TreeGrafter"/>
</dbReference>
<dbReference type="AlphaFoldDB" id="A0A9W9TTC1"/>
<name>A0A9W9TTC1_9EURO</name>
<dbReference type="GO" id="GO:0005739">
    <property type="term" value="C:mitochondrion"/>
    <property type="evidence" value="ECO:0007669"/>
    <property type="project" value="TreeGrafter"/>
</dbReference>
<dbReference type="SMART" id="SM00881">
    <property type="entry name" value="CoA_binding"/>
    <property type="match status" value="1"/>
</dbReference>
<organism evidence="2 3">
    <name type="scientific">Penicillium chermesinum</name>
    <dbReference type="NCBI Taxonomy" id="63820"/>
    <lineage>
        <taxon>Eukaryota</taxon>
        <taxon>Fungi</taxon>
        <taxon>Dikarya</taxon>
        <taxon>Ascomycota</taxon>
        <taxon>Pezizomycotina</taxon>
        <taxon>Eurotiomycetes</taxon>
        <taxon>Eurotiomycetidae</taxon>
        <taxon>Eurotiales</taxon>
        <taxon>Aspergillaceae</taxon>
        <taxon>Penicillium</taxon>
    </lineage>
</organism>